<reference evidence="5" key="1">
    <citation type="submission" date="2022-11" db="UniProtKB">
        <authorList>
            <consortium name="WormBaseParasite"/>
        </authorList>
    </citation>
    <scope>IDENTIFICATION</scope>
</reference>
<dbReference type="SUPFAM" id="SSF48371">
    <property type="entry name" value="ARM repeat"/>
    <property type="match status" value="1"/>
</dbReference>
<dbReference type="GO" id="GO:0000976">
    <property type="term" value="F:transcription cis-regulatory region binding"/>
    <property type="evidence" value="ECO:0007669"/>
    <property type="project" value="TreeGrafter"/>
</dbReference>
<dbReference type="Pfam" id="PF25316">
    <property type="entry name" value="TAF2_3rd"/>
    <property type="match status" value="1"/>
</dbReference>
<feature type="domain" description="Transcription initiation factor TFIID subunit 2 TPR repeats" evidence="3">
    <location>
        <begin position="388"/>
        <end position="736"/>
    </location>
</feature>
<dbReference type="Proteomes" id="UP000887572">
    <property type="component" value="Unplaced"/>
</dbReference>
<dbReference type="SUPFAM" id="SSF55486">
    <property type="entry name" value="Metalloproteases ('zincins'), catalytic domain"/>
    <property type="match status" value="1"/>
</dbReference>
<dbReference type="PANTHER" id="PTHR15137">
    <property type="entry name" value="TRANSCRIPTION INITIATION FACTOR TFIID"/>
    <property type="match status" value="1"/>
</dbReference>
<dbReference type="GO" id="GO:0006367">
    <property type="term" value="P:transcription initiation at RNA polymerase II promoter"/>
    <property type="evidence" value="ECO:0007669"/>
    <property type="project" value="TreeGrafter"/>
</dbReference>
<accession>A0A914HZH4</accession>
<dbReference type="PANTHER" id="PTHR15137:SF9">
    <property type="entry name" value="TRANSCRIPTION INITIATION FACTOR TFIID SUBUNIT 2"/>
    <property type="match status" value="1"/>
</dbReference>
<dbReference type="InterPro" id="IPR037813">
    <property type="entry name" value="TAF2"/>
</dbReference>
<dbReference type="Pfam" id="PF25577">
    <property type="entry name" value="TPR_TAF2_C"/>
    <property type="match status" value="1"/>
</dbReference>
<dbReference type="InterPro" id="IPR016024">
    <property type="entry name" value="ARM-type_fold"/>
</dbReference>
<dbReference type="InterPro" id="IPR027268">
    <property type="entry name" value="Peptidase_M4/M1_CTD_sf"/>
</dbReference>
<evidence type="ECO:0000313" key="5">
    <source>
        <dbReference type="WBParaSite" id="Gr19_v10_g546.t1"/>
    </source>
</evidence>
<feature type="domain" description="Transcription initiation factor TFIID subunit 2 Ig-like" evidence="2">
    <location>
        <begin position="272"/>
        <end position="384"/>
    </location>
</feature>
<protein>
    <recommendedName>
        <fullName evidence="1">Transcription initiation factor TFIID 150 kDa subunit</fullName>
    </recommendedName>
</protein>
<sequence length="740" mass="84470">MAVCCGDLIDTIPSHSDGSLKTFCYQLLVPTSAANIGFAIGDFQMHVQPEMPEIISFVIPELLPLLKHTIFPYSTYWQIFVDQTPDEVTSFAGLSIFSLRVLYHKKILDMVQNTRKLLATAIAQQFFGESRGVFVDRFFGTTEHVYQLNKLLKDSCDYEARFGAVSLRPKTKQSHLYFNPNCPETCSPLHLDALFRKGQLVIRMLEKRLPKEQFIKVLQRVLSLGVQHSQNLDRPAEWTSMLISTAIFLRILTDVTGKELPSFVEQWIDLGGFVSFQVSHTFNRKRNIIELELRQTAPPPKGCQNYTGPLLVVVQELEGPFVHTVQIDAAVSRHDIQCHSKGRKLKKKRIMLGTGEEVDVDLNSMDADSPLLWIRVDPEMLLVNQPFYHWEFMLLHERDVLAQQQAIETLCRFPEHKTKTLLEETVRNDKFFYRIRREAAHCLVQIYNSLPESHLGESPPLIDYIRQNFGSKTSPDVPLPNNYAATASNLQNNLLEQALPSAIGSIRGQGGRDCPRYVLDFIINLIRLNDNSTNRYSDDYYRGALIHALGKTLTMSERTVGHPEELSTHARDVLEEVTHALNMDTMKPSFGRIVSIHCIQVLYELQRFRHLPIDTDIFWKFGQCKGIYAPLRLTALACLVAMIRRSRSQLLIGTVLRLVGLVANDPDPFVRYSVAQRLCANPPFEWTENTSMYPLNTKRLADLLWGIISDVRTETRIRTCLTDLYFILYGLGTPSNFSSF</sequence>
<dbReference type="WBParaSite" id="Gr19_v10_g546.t1">
    <property type="protein sequence ID" value="Gr19_v10_g546.t1"/>
    <property type="gene ID" value="Gr19_v10_g546"/>
</dbReference>
<evidence type="ECO:0000256" key="1">
    <source>
        <dbReference type="ARBA" id="ARBA00033345"/>
    </source>
</evidence>
<evidence type="ECO:0000313" key="4">
    <source>
        <dbReference type="Proteomes" id="UP000887572"/>
    </source>
</evidence>
<dbReference type="InterPro" id="IPR057345">
    <property type="entry name" value="Ig-like_TAF2"/>
</dbReference>
<evidence type="ECO:0000259" key="3">
    <source>
        <dbReference type="Pfam" id="PF25577"/>
    </source>
</evidence>
<dbReference type="Gene3D" id="1.10.390.10">
    <property type="entry name" value="Neutral Protease Domain 2"/>
    <property type="match status" value="1"/>
</dbReference>
<dbReference type="GO" id="GO:0003682">
    <property type="term" value="F:chromatin binding"/>
    <property type="evidence" value="ECO:0007669"/>
    <property type="project" value="TreeGrafter"/>
</dbReference>
<evidence type="ECO:0000259" key="2">
    <source>
        <dbReference type="Pfam" id="PF25316"/>
    </source>
</evidence>
<organism evidence="4 5">
    <name type="scientific">Globodera rostochiensis</name>
    <name type="common">Golden nematode worm</name>
    <name type="synonym">Heterodera rostochiensis</name>
    <dbReference type="NCBI Taxonomy" id="31243"/>
    <lineage>
        <taxon>Eukaryota</taxon>
        <taxon>Metazoa</taxon>
        <taxon>Ecdysozoa</taxon>
        <taxon>Nematoda</taxon>
        <taxon>Chromadorea</taxon>
        <taxon>Rhabditida</taxon>
        <taxon>Tylenchina</taxon>
        <taxon>Tylenchomorpha</taxon>
        <taxon>Tylenchoidea</taxon>
        <taxon>Heteroderidae</taxon>
        <taxon>Heteroderinae</taxon>
        <taxon>Globodera</taxon>
    </lineage>
</organism>
<name>A0A914HZH4_GLORO</name>
<dbReference type="GO" id="GO:0016251">
    <property type="term" value="F:RNA polymerase II general transcription initiation factor activity"/>
    <property type="evidence" value="ECO:0007669"/>
    <property type="project" value="TreeGrafter"/>
</dbReference>
<keyword evidence="4" id="KW-1185">Reference proteome</keyword>
<dbReference type="AlphaFoldDB" id="A0A914HZH4"/>
<proteinExistence type="predicted"/>
<dbReference type="GO" id="GO:0005669">
    <property type="term" value="C:transcription factor TFIID complex"/>
    <property type="evidence" value="ECO:0007669"/>
    <property type="project" value="InterPro"/>
</dbReference>
<dbReference type="InterPro" id="IPR057991">
    <property type="entry name" value="TPR_TAF2_C"/>
</dbReference>